<reference evidence="2" key="1">
    <citation type="submission" date="2014-04" db="EMBL/GenBank/DDBJ databases">
        <title>Evolutionary Origins and Diversification of the Mycorrhizal Mutualists.</title>
        <authorList>
            <consortium name="DOE Joint Genome Institute"/>
            <consortium name="Mycorrhizal Genomics Consortium"/>
            <person name="Kohler A."/>
            <person name="Kuo A."/>
            <person name="Nagy L.G."/>
            <person name="Floudas D."/>
            <person name="Copeland A."/>
            <person name="Barry K.W."/>
            <person name="Cichocki N."/>
            <person name="Veneault-Fourrey C."/>
            <person name="LaButti K."/>
            <person name="Lindquist E.A."/>
            <person name="Lipzen A."/>
            <person name="Lundell T."/>
            <person name="Morin E."/>
            <person name="Murat C."/>
            <person name="Riley R."/>
            <person name="Ohm R."/>
            <person name="Sun H."/>
            <person name="Tunlid A."/>
            <person name="Henrissat B."/>
            <person name="Grigoriev I.V."/>
            <person name="Hibbett D.S."/>
            <person name="Martin F."/>
        </authorList>
    </citation>
    <scope>NUCLEOTIDE SEQUENCE [LARGE SCALE GENOMIC DNA]</scope>
    <source>
        <strain evidence="2">FD-334 SS-4</strain>
    </source>
</reference>
<organism evidence="1 2">
    <name type="scientific">Hypholoma sublateritium (strain FD-334 SS-4)</name>
    <dbReference type="NCBI Taxonomy" id="945553"/>
    <lineage>
        <taxon>Eukaryota</taxon>
        <taxon>Fungi</taxon>
        <taxon>Dikarya</taxon>
        <taxon>Basidiomycota</taxon>
        <taxon>Agaricomycotina</taxon>
        <taxon>Agaricomycetes</taxon>
        <taxon>Agaricomycetidae</taxon>
        <taxon>Agaricales</taxon>
        <taxon>Agaricineae</taxon>
        <taxon>Strophariaceae</taxon>
        <taxon>Hypholoma</taxon>
    </lineage>
</organism>
<evidence type="ECO:0000313" key="1">
    <source>
        <dbReference type="EMBL" id="KJA12561.1"/>
    </source>
</evidence>
<dbReference type="AlphaFoldDB" id="A0A0D2N6X0"/>
<proteinExistence type="predicted"/>
<dbReference type="Proteomes" id="UP000054270">
    <property type="component" value="Unassembled WGS sequence"/>
</dbReference>
<keyword evidence="2" id="KW-1185">Reference proteome</keyword>
<evidence type="ECO:0000313" key="2">
    <source>
        <dbReference type="Proteomes" id="UP000054270"/>
    </source>
</evidence>
<dbReference type="EMBL" id="KN818143">
    <property type="protein sequence ID" value="KJA12561.1"/>
    <property type="molecule type" value="Genomic_DNA"/>
</dbReference>
<gene>
    <name evidence="1" type="ORF">HYPSUDRAFT_210387</name>
</gene>
<accession>A0A0D2N6X0</accession>
<protein>
    <submittedName>
        <fullName evidence="1">Uncharacterized protein</fullName>
    </submittedName>
</protein>
<sequence>MSKLIDSVSSCLQAELEAALSDVDTGNLQAYMENMAPLVLYAFFLNCMSWRSWPRSSTSTWWDLSIAISNMETAHLSAFPSATSHLISTPSNGEPTTHSEKDTCRAGLAFLYKSVYFYL</sequence>
<name>A0A0D2N6X0_HYPSF</name>